<dbReference type="OrthoDB" id="2412973at2759"/>
<feature type="region of interest" description="Disordered" evidence="3">
    <location>
        <begin position="1"/>
        <end position="26"/>
    </location>
</feature>
<evidence type="ECO:0000259" key="4">
    <source>
        <dbReference type="PROSITE" id="PS50001"/>
    </source>
</evidence>
<dbReference type="InterPro" id="IPR001895">
    <property type="entry name" value="RASGEF_cat_dom"/>
</dbReference>
<dbReference type="GO" id="GO:0007264">
    <property type="term" value="P:small GTPase-mediated signal transduction"/>
    <property type="evidence" value="ECO:0007669"/>
    <property type="project" value="InterPro"/>
</dbReference>
<dbReference type="Pfam" id="PF00617">
    <property type="entry name" value="RasGEF"/>
    <property type="match status" value="1"/>
</dbReference>
<keyword evidence="6" id="KW-1185">Reference proteome</keyword>
<dbReference type="RefSeq" id="XP_031558386.1">
    <property type="nucleotide sequence ID" value="XM_031702526.1"/>
</dbReference>
<dbReference type="InterPro" id="IPR036860">
    <property type="entry name" value="SH2_dom_sf"/>
</dbReference>
<protein>
    <submittedName>
        <fullName evidence="7">Breast cancer anti-estrogen resistance protein 3-like</fullName>
    </submittedName>
</protein>
<dbReference type="SMART" id="SM00252">
    <property type="entry name" value="SH2"/>
    <property type="match status" value="1"/>
</dbReference>
<evidence type="ECO:0000313" key="6">
    <source>
        <dbReference type="Proteomes" id="UP000515163"/>
    </source>
</evidence>
<dbReference type="Pfam" id="PF00017">
    <property type="entry name" value="SH2"/>
    <property type="match status" value="1"/>
</dbReference>
<dbReference type="FunCoup" id="A0A6P8HSG9">
    <property type="interactions" value="770"/>
</dbReference>
<dbReference type="InterPro" id="IPR036964">
    <property type="entry name" value="RASGEF_cat_dom_sf"/>
</dbReference>
<dbReference type="PANTHER" id="PTHR14247">
    <property type="entry name" value="BREAST CANCER ANTI-ESTROGEN RESISTANCE PROTEIN 3 HOMOLOG-LIKE PROTEIN"/>
    <property type="match status" value="1"/>
</dbReference>
<gene>
    <name evidence="7" type="primary">LOC116294855</name>
</gene>
<evidence type="ECO:0000256" key="3">
    <source>
        <dbReference type="SAM" id="MobiDB-lite"/>
    </source>
</evidence>
<evidence type="ECO:0000313" key="7">
    <source>
        <dbReference type="RefSeq" id="XP_031558386.1"/>
    </source>
</evidence>
<keyword evidence="1" id="KW-0344">Guanine-nucleotide releasing factor</keyword>
<evidence type="ECO:0000259" key="5">
    <source>
        <dbReference type="PROSITE" id="PS50009"/>
    </source>
</evidence>
<dbReference type="AlphaFoldDB" id="A0A6P8HSG9"/>
<dbReference type="SMART" id="SM00147">
    <property type="entry name" value="RasGEF"/>
    <property type="match status" value="1"/>
</dbReference>
<evidence type="ECO:0000256" key="1">
    <source>
        <dbReference type="PROSITE-ProRule" id="PRU00168"/>
    </source>
</evidence>
<dbReference type="Gene3D" id="1.10.840.10">
    <property type="entry name" value="Ras guanine-nucleotide exchange factors catalytic domain"/>
    <property type="match status" value="1"/>
</dbReference>
<evidence type="ECO:0000256" key="2">
    <source>
        <dbReference type="PROSITE-ProRule" id="PRU00191"/>
    </source>
</evidence>
<dbReference type="PROSITE" id="PS50001">
    <property type="entry name" value="SH2"/>
    <property type="match status" value="1"/>
</dbReference>
<dbReference type="InterPro" id="IPR000980">
    <property type="entry name" value="SH2"/>
</dbReference>
<keyword evidence="2" id="KW-0727">SH2 domain</keyword>
<dbReference type="Gene3D" id="3.30.505.10">
    <property type="entry name" value="SH2 domain"/>
    <property type="match status" value="1"/>
</dbReference>
<dbReference type="SUPFAM" id="SSF55550">
    <property type="entry name" value="SH2 domain"/>
    <property type="match status" value="1"/>
</dbReference>
<dbReference type="SUPFAM" id="SSF48366">
    <property type="entry name" value="Ras GEF"/>
    <property type="match status" value="1"/>
</dbReference>
<dbReference type="Proteomes" id="UP000515163">
    <property type="component" value="Unplaced"/>
</dbReference>
<sequence length="677" mass="76433">MSGKKNIKLSRSFPARVKNENKSRQPLPFKRFADFLTLKRKKKKDDGSSSLDKQAWFHGKINAEYAEMVLKKNGEFLVREDPAMPGACFIAVRTKETALHLAINKLKSSKGTRFKYRIEDSDFVFDSISELIRFYVNERRPVSIRPPAVITIAVSREAALLSEEDFRGRFSTAGSARINRATRKLERKSSDPILSKRVPSKLYEEIDAQDILDTLDTPETPVLERTKSSSDPPSVSVDDTAAVKIAKNRKLEELKSNSAPRSRSLDNVLDSSLEAANCTYDSPRTMAIPTRVHSNTPYSQQEKKRKNLDKSYFETDTDYAVPSSIPLPDNDEEMSHNSSDIVYDVPPSKPSLEKKRSCDEKTTYMNQIDVSNALDNVTQSQEKTQDGRHNIYLTVVKKLRDKLIQPFLQQDCVTLASHLTKADLELVWKDSEDPEDEDGGAKGLERLVLPQGREKRCALLERYQNLTYWVGSLVIAAGEMASRAQMVTKLIEMADILSDKQGNLVSFMAIIDGLALPQVSRLHHTWSCLQHQYSKSATLFHSTLKPLAELLLTGAPSPFPGVCLPYVVPLSRLLETTSEADLEEWHQDKPDQGLEIMLAHLTSGRTVIQQIETFKEEATKKMNLREEKPDLNDYFRKGINIGDLLGVHKDPVLRTQKLKTLLNWLSENAEQGNKQAP</sequence>
<reference evidence="7" key="1">
    <citation type="submission" date="2025-08" db="UniProtKB">
        <authorList>
            <consortium name="RefSeq"/>
        </authorList>
    </citation>
    <scope>IDENTIFICATION</scope>
    <source>
        <tissue evidence="7">Tentacle</tissue>
    </source>
</reference>
<feature type="region of interest" description="Disordered" evidence="3">
    <location>
        <begin position="215"/>
        <end position="237"/>
    </location>
</feature>
<feature type="domain" description="SH2" evidence="4">
    <location>
        <begin position="56"/>
        <end position="148"/>
    </location>
</feature>
<dbReference type="PROSITE" id="PS50009">
    <property type="entry name" value="RASGEF_CAT"/>
    <property type="match status" value="1"/>
</dbReference>
<dbReference type="GO" id="GO:0005085">
    <property type="term" value="F:guanyl-nucleotide exchange factor activity"/>
    <property type="evidence" value="ECO:0007669"/>
    <property type="project" value="UniProtKB-KW"/>
</dbReference>
<accession>A0A6P8HSG9</accession>
<name>A0A6P8HSG9_ACTTE</name>
<dbReference type="InterPro" id="IPR051853">
    <property type="entry name" value="SH2-Ras-GEF_adapter"/>
</dbReference>
<organism evidence="6 7">
    <name type="scientific">Actinia tenebrosa</name>
    <name type="common">Australian red waratah sea anemone</name>
    <dbReference type="NCBI Taxonomy" id="6105"/>
    <lineage>
        <taxon>Eukaryota</taxon>
        <taxon>Metazoa</taxon>
        <taxon>Cnidaria</taxon>
        <taxon>Anthozoa</taxon>
        <taxon>Hexacorallia</taxon>
        <taxon>Actiniaria</taxon>
        <taxon>Actiniidae</taxon>
        <taxon>Actinia</taxon>
    </lineage>
</organism>
<dbReference type="KEGG" id="aten:116294855"/>
<dbReference type="InParanoid" id="A0A6P8HSG9"/>
<proteinExistence type="predicted"/>
<feature type="unsure residue" description="D or N" evidence="7">
    <location>
        <position position="512"/>
    </location>
</feature>
<feature type="domain" description="Ras-GEF" evidence="5">
    <location>
        <begin position="411"/>
        <end position="652"/>
    </location>
</feature>
<dbReference type="PANTHER" id="PTHR14247:SF8">
    <property type="entry name" value="RAS-GEF DOMAIN-CONTAINING PROTEIN"/>
    <property type="match status" value="1"/>
</dbReference>
<dbReference type="InterPro" id="IPR023578">
    <property type="entry name" value="Ras_GEF_dom_sf"/>
</dbReference>
<dbReference type="PRINTS" id="PR00401">
    <property type="entry name" value="SH2DOMAIN"/>
</dbReference>